<evidence type="ECO:0000256" key="4">
    <source>
        <dbReference type="ARBA" id="ARBA00023136"/>
    </source>
</evidence>
<evidence type="ECO:0000313" key="10">
    <source>
        <dbReference type="Proteomes" id="UP000278180"/>
    </source>
</evidence>
<organism evidence="8 10">
    <name type="scientific">Pseudomonas savastanoi</name>
    <name type="common">Pseudomonas syringae pv. savastanoi</name>
    <dbReference type="NCBI Taxonomy" id="29438"/>
    <lineage>
        <taxon>Bacteria</taxon>
        <taxon>Pseudomonadati</taxon>
        <taxon>Pseudomonadota</taxon>
        <taxon>Gammaproteobacteria</taxon>
        <taxon>Pseudomonadales</taxon>
        <taxon>Pseudomonadaceae</taxon>
        <taxon>Pseudomonas</taxon>
    </lineage>
</organism>
<dbReference type="EMBL" id="RBTE01000396">
    <property type="protein sequence ID" value="RMT24007.1"/>
    <property type="molecule type" value="Genomic_DNA"/>
</dbReference>
<keyword evidence="8" id="KW-0547">Nucleotide-binding</keyword>
<accession>A0A3M5JKU9</accession>
<evidence type="ECO:0000313" key="8">
    <source>
        <dbReference type="EMBL" id="RMT24007.1"/>
    </source>
</evidence>
<dbReference type="SUPFAM" id="SSF52540">
    <property type="entry name" value="P-loop containing nucleoside triphosphate hydrolases"/>
    <property type="match status" value="1"/>
</dbReference>
<dbReference type="GO" id="GO:0015421">
    <property type="term" value="F:ABC-type oligopeptide transporter activity"/>
    <property type="evidence" value="ECO:0007669"/>
    <property type="project" value="TreeGrafter"/>
</dbReference>
<comment type="caution">
    <text evidence="8">The sequence shown here is derived from an EMBL/GenBank/DDBJ whole genome shotgun (WGS) entry which is preliminary data.</text>
</comment>
<evidence type="ECO:0000256" key="1">
    <source>
        <dbReference type="ARBA" id="ARBA00004651"/>
    </source>
</evidence>
<feature type="transmembrane region" description="Helical" evidence="5">
    <location>
        <begin position="20"/>
        <end position="40"/>
    </location>
</feature>
<sequence length="163" mass="17548">MLWVGGMDVISGRISSGELAAFVFYALMVGMAFGTLSEVIGDLQRAAGAAERIGELLQARSEIKAPATELQSLPQRISGRLALENVTFAYPSRPERNALDNLTLNIEPGETLALVGPSGAGKSTILDLLLRFYDPIQGRILIEGVPIAQLDPHDLRRCFVLVS</sequence>
<comment type="subcellular location">
    <subcellularLocation>
        <location evidence="1">Cell membrane</location>
        <topology evidence="1">Multi-pass membrane protein</topology>
    </subcellularLocation>
</comment>
<evidence type="ECO:0000256" key="2">
    <source>
        <dbReference type="ARBA" id="ARBA00022692"/>
    </source>
</evidence>
<dbReference type="Proteomes" id="UP000278180">
    <property type="component" value="Unassembled WGS sequence"/>
</dbReference>
<dbReference type="Proteomes" id="UP000269801">
    <property type="component" value="Unassembled WGS sequence"/>
</dbReference>
<reference evidence="9 10" key="1">
    <citation type="submission" date="2018-08" db="EMBL/GenBank/DDBJ databases">
        <title>Recombination of ecologically and evolutionarily significant loci maintains genetic cohesion in the Pseudomonas syringae species complex.</title>
        <authorList>
            <person name="Dillon M."/>
            <person name="Thakur S."/>
            <person name="Almeida R.N.D."/>
            <person name="Weir B.S."/>
            <person name="Guttman D.S."/>
        </authorList>
    </citation>
    <scope>NUCLEOTIDE SEQUENCE [LARGE SCALE GENOMIC DNA]</scope>
    <source>
        <strain evidence="8 10">ICMP 13684</strain>
        <strain evidence="7 9">ICMP 13685</strain>
    </source>
</reference>
<dbReference type="Pfam" id="PF00005">
    <property type="entry name" value="ABC_tran"/>
    <property type="match status" value="1"/>
</dbReference>
<dbReference type="AlphaFoldDB" id="A0A3M5JKU9"/>
<dbReference type="InterPro" id="IPR003439">
    <property type="entry name" value="ABC_transporter-like_ATP-bd"/>
</dbReference>
<gene>
    <name evidence="8" type="ORF">ALP51_02357</name>
    <name evidence="7" type="ORF">ALP70_03807</name>
</gene>
<evidence type="ECO:0000256" key="3">
    <source>
        <dbReference type="ARBA" id="ARBA00022989"/>
    </source>
</evidence>
<dbReference type="GO" id="GO:0005524">
    <property type="term" value="F:ATP binding"/>
    <property type="evidence" value="ECO:0007669"/>
    <property type="project" value="UniProtKB-KW"/>
</dbReference>
<evidence type="ECO:0000259" key="6">
    <source>
        <dbReference type="PROSITE" id="PS50929"/>
    </source>
</evidence>
<dbReference type="InterPro" id="IPR011527">
    <property type="entry name" value="ABC1_TM_dom"/>
</dbReference>
<dbReference type="SUPFAM" id="SSF90123">
    <property type="entry name" value="ABC transporter transmembrane region"/>
    <property type="match status" value="1"/>
</dbReference>
<dbReference type="GO" id="GO:0005886">
    <property type="term" value="C:plasma membrane"/>
    <property type="evidence" value="ECO:0007669"/>
    <property type="project" value="UniProtKB-SubCell"/>
</dbReference>
<dbReference type="InterPro" id="IPR027417">
    <property type="entry name" value="P-loop_NTPase"/>
</dbReference>
<keyword evidence="3 5" id="KW-1133">Transmembrane helix</keyword>
<dbReference type="InterPro" id="IPR036640">
    <property type="entry name" value="ABC1_TM_sf"/>
</dbReference>
<dbReference type="GO" id="GO:0016887">
    <property type="term" value="F:ATP hydrolysis activity"/>
    <property type="evidence" value="ECO:0007669"/>
    <property type="project" value="InterPro"/>
</dbReference>
<evidence type="ECO:0000313" key="9">
    <source>
        <dbReference type="Proteomes" id="UP000269801"/>
    </source>
</evidence>
<keyword evidence="2 5" id="KW-0812">Transmembrane</keyword>
<keyword evidence="4 5" id="KW-0472">Membrane</keyword>
<dbReference type="PROSITE" id="PS50929">
    <property type="entry name" value="ABC_TM1F"/>
    <property type="match status" value="1"/>
</dbReference>
<name>A0A3M5JKU9_PSESS</name>
<dbReference type="PANTHER" id="PTHR43394:SF1">
    <property type="entry name" value="ATP-BINDING CASSETTE SUB-FAMILY B MEMBER 10, MITOCHONDRIAL"/>
    <property type="match status" value="1"/>
</dbReference>
<dbReference type="InterPro" id="IPR039421">
    <property type="entry name" value="Type_1_exporter"/>
</dbReference>
<protein>
    <submittedName>
        <fullName evidence="8">ABC transporter ATP-binding/permease protein</fullName>
    </submittedName>
</protein>
<evidence type="ECO:0000256" key="5">
    <source>
        <dbReference type="SAM" id="Phobius"/>
    </source>
</evidence>
<feature type="domain" description="ABC transmembrane type-1" evidence="6">
    <location>
        <begin position="1"/>
        <end position="45"/>
    </location>
</feature>
<keyword evidence="8" id="KW-0067">ATP-binding</keyword>
<dbReference type="Gene3D" id="3.40.50.300">
    <property type="entry name" value="P-loop containing nucleotide triphosphate hydrolases"/>
    <property type="match status" value="1"/>
</dbReference>
<dbReference type="EMBL" id="RBSL01000407">
    <property type="protein sequence ID" value="RMS21253.1"/>
    <property type="molecule type" value="Genomic_DNA"/>
</dbReference>
<evidence type="ECO:0000313" key="7">
    <source>
        <dbReference type="EMBL" id="RMS21253.1"/>
    </source>
</evidence>
<dbReference type="PANTHER" id="PTHR43394">
    <property type="entry name" value="ATP-DEPENDENT PERMEASE MDL1, MITOCHONDRIAL"/>
    <property type="match status" value="1"/>
</dbReference>
<proteinExistence type="predicted"/>
<dbReference type="Gene3D" id="1.20.1560.10">
    <property type="entry name" value="ABC transporter type 1, transmembrane domain"/>
    <property type="match status" value="1"/>
</dbReference>